<keyword evidence="1" id="KW-0472">Membrane</keyword>
<keyword evidence="3" id="KW-1185">Reference proteome</keyword>
<dbReference type="Gene3D" id="2.30.110.10">
    <property type="entry name" value="Electron Transport, Fmn-binding Protein, Chain A"/>
    <property type="match status" value="1"/>
</dbReference>
<accession>A0A7S8IEX9</accession>
<dbReference type="AlphaFoldDB" id="A0A7S8IEX9"/>
<evidence type="ECO:0000313" key="2">
    <source>
        <dbReference type="EMBL" id="QPC82919.1"/>
    </source>
</evidence>
<organism evidence="2 3">
    <name type="scientific">Phototrophicus methaneseepsis</name>
    <dbReference type="NCBI Taxonomy" id="2710758"/>
    <lineage>
        <taxon>Bacteria</taxon>
        <taxon>Bacillati</taxon>
        <taxon>Chloroflexota</taxon>
        <taxon>Candidatus Thermofontia</taxon>
        <taxon>Phototrophicales</taxon>
        <taxon>Phototrophicaceae</taxon>
        <taxon>Phototrophicus</taxon>
    </lineage>
</organism>
<keyword evidence="1" id="KW-0812">Transmembrane</keyword>
<reference evidence="2 3" key="1">
    <citation type="submission" date="2020-02" db="EMBL/GenBank/DDBJ databases">
        <authorList>
            <person name="Zheng R.K."/>
            <person name="Sun C.M."/>
        </authorList>
    </citation>
    <scope>NUCLEOTIDE SEQUENCE [LARGE SCALE GENOMIC DNA]</scope>
    <source>
        <strain evidence="3">rifampicinis</strain>
    </source>
</reference>
<dbReference type="Pfam" id="PF04075">
    <property type="entry name" value="F420H2_quin_red"/>
    <property type="match status" value="1"/>
</dbReference>
<proteinExistence type="predicted"/>
<dbReference type="Proteomes" id="UP000594468">
    <property type="component" value="Chromosome"/>
</dbReference>
<evidence type="ECO:0000256" key="1">
    <source>
        <dbReference type="SAM" id="Phobius"/>
    </source>
</evidence>
<evidence type="ECO:0000313" key="3">
    <source>
        <dbReference type="Proteomes" id="UP000594468"/>
    </source>
</evidence>
<keyword evidence="1" id="KW-1133">Transmembrane helix</keyword>
<dbReference type="EMBL" id="CP062983">
    <property type="protein sequence ID" value="QPC82919.1"/>
    <property type="molecule type" value="Genomic_DNA"/>
</dbReference>
<dbReference type="KEGG" id="pmet:G4Y79_00675"/>
<dbReference type="InterPro" id="IPR004378">
    <property type="entry name" value="F420H2_quin_Rdtase"/>
</dbReference>
<dbReference type="NCBIfam" id="TIGR00026">
    <property type="entry name" value="hi_GC_TIGR00026"/>
    <property type="match status" value="1"/>
</dbReference>
<name>A0A7S8IEX9_9CHLR</name>
<gene>
    <name evidence="2" type="ORF">G4Y79_00675</name>
</gene>
<dbReference type="SUPFAM" id="SSF50475">
    <property type="entry name" value="FMN-binding split barrel"/>
    <property type="match status" value="1"/>
</dbReference>
<protein>
    <submittedName>
        <fullName evidence="2">Nitroreductase family deazaflavin-dependent oxidoreductase</fullName>
    </submittedName>
</protein>
<feature type="transmembrane region" description="Helical" evidence="1">
    <location>
        <begin position="173"/>
        <end position="191"/>
    </location>
</feature>
<dbReference type="InterPro" id="IPR012349">
    <property type="entry name" value="Split_barrel_FMN-bd"/>
</dbReference>
<dbReference type="RefSeq" id="WP_195170988.1">
    <property type="nucleotide sequence ID" value="NZ_CP062983.1"/>
</dbReference>
<dbReference type="GO" id="GO:0016491">
    <property type="term" value="F:oxidoreductase activity"/>
    <property type="evidence" value="ECO:0007669"/>
    <property type="project" value="InterPro"/>
</dbReference>
<sequence>MSTIPDSAQRILRQAFKGLNGFMLLNWRLGLGPYISFWPFGIGRFMVLNHIGRKSGLPRRTPVNYAEINGEIYITSGFGKVAHWYKNIMAHPHIEVWLPDGAWQAYAEDVTNCEQHITIMREVLKNSGFAALAGGVNPHTMSDVALAQATDTYRLLHIHRIAPSTNEDGLGDLVWIWPFIGAVVIVVWLLGKRRNSA</sequence>